<gene>
    <name evidence="1" type="ORF">C8F04DRAFT_1188285</name>
</gene>
<comment type="caution">
    <text evidence="1">The sequence shown here is derived from an EMBL/GenBank/DDBJ whole genome shotgun (WGS) entry which is preliminary data.</text>
</comment>
<protein>
    <submittedName>
        <fullName evidence="1">Uncharacterized protein</fullName>
    </submittedName>
</protein>
<evidence type="ECO:0000313" key="2">
    <source>
        <dbReference type="Proteomes" id="UP001218188"/>
    </source>
</evidence>
<keyword evidence="2" id="KW-1185">Reference proteome</keyword>
<sequence length="114" mass="12256">MFYRTICARKDIVDPELAGFWPSLTLGHLVGLGGNILTVGTNISTASRDLSGLAYSTRAFVTELAVHCGFRARVFRALANARATREKGMIGFLSAHGSVKFAQGLKYFGTSVEA</sequence>
<dbReference type="AlphaFoldDB" id="A0AAD6WVG6"/>
<accession>A0AAD6WVG6</accession>
<organism evidence="1 2">
    <name type="scientific">Mycena alexandri</name>
    <dbReference type="NCBI Taxonomy" id="1745969"/>
    <lineage>
        <taxon>Eukaryota</taxon>
        <taxon>Fungi</taxon>
        <taxon>Dikarya</taxon>
        <taxon>Basidiomycota</taxon>
        <taxon>Agaricomycotina</taxon>
        <taxon>Agaricomycetes</taxon>
        <taxon>Agaricomycetidae</taxon>
        <taxon>Agaricales</taxon>
        <taxon>Marasmiineae</taxon>
        <taxon>Mycenaceae</taxon>
        <taxon>Mycena</taxon>
    </lineage>
</organism>
<reference evidence="1" key="1">
    <citation type="submission" date="2023-03" db="EMBL/GenBank/DDBJ databases">
        <title>Massive genome expansion in bonnet fungi (Mycena s.s.) driven by repeated elements and novel gene families across ecological guilds.</title>
        <authorList>
            <consortium name="Lawrence Berkeley National Laboratory"/>
            <person name="Harder C.B."/>
            <person name="Miyauchi S."/>
            <person name="Viragh M."/>
            <person name="Kuo A."/>
            <person name="Thoen E."/>
            <person name="Andreopoulos B."/>
            <person name="Lu D."/>
            <person name="Skrede I."/>
            <person name="Drula E."/>
            <person name="Henrissat B."/>
            <person name="Morin E."/>
            <person name="Kohler A."/>
            <person name="Barry K."/>
            <person name="LaButti K."/>
            <person name="Morin E."/>
            <person name="Salamov A."/>
            <person name="Lipzen A."/>
            <person name="Mereny Z."/>
            <person name="Hegedus B."/>
            <person name="Baldrian P."/>
            <person name="Stursova M."/>
            <person name="Weitz H."/>
            <person name="Taylor A."/>
            <person name="Grigoriev I.V."/>
            <person name="Nagy L.G."/>
            <person name="Martin F."/>
            <person name="Kauserud H."/>
        </authorList>
    </citation>
    <scope>NUCLEOTIDE SEQUENCE</scope>
    <source>
        <strain evidence="1">CBHHK200</strain>
    </source>
</reference>
<evidence type="ECO:0000313" key="1">
    <source>
        <dbReference type="EMBL" id="KAJ7028853.1"/>
    </source>
</evidence>
<dbReference type="EMBL" id="JARJCM010000108">
    <property type="protein sequence ID" value="KAJ7028853.1"/>
    <property type="molecule type" value="Genomic_DNA"/>
</dbReference>
<dbReference type="Proteomes" id="UP001218188">
    <property type="component" value="Unassembled WGS sequence"/>
</dbReference>
<proteinExistence type="predicted"/>
<name>A0AAD6WVG6_9AGAR</name>